<evidence type="ECO:0000313" key="3">
    <source>
        <dbReference type="Proteomes" id="UP000837675"/>
    </source>
</evidence>
<evidence type="ECO:0000256" key="1">
    <source>
        <dbReference type="SAM" id="Phobius"/>
    </source>
</evidence>
<evidence type="ECO:0000313" key="2">
    <source>
        <dbReference type="EMBL" id="CAG7593907.1"/>
    </source>
</evidence>
<protein>
    <submittedName>
        <fullName evidence="2">Type IV secretion system protein VirB2</fullName>
    </submittedName>
</protein>
<dbReference type="EMBL" id="CAJVAF010000301">
    <property type="protein sequence ID" value="CAG7593907.1"/>
    <property type="molecule type" value="Genomic_DNA"/>
</dbReference>
<accession>A0A8S4C2T6</accession>
<dbReference type="Proteomes" id="UP000837675">
    <property type="component" value="Unassembled WGS sequence"/>
</dbReference>
<keyword evidence="1" id="KW-0812">Transmembrane</keyword>
<sequence length="111" mass="11535">MNILGIRSYDISVKLMLWFSIAALIIAAKNAWAADNDMTMVTNVMCAAINQLTGPIGRAITIIIVISLGIMLLLGKVTWGVAIALAVGMGVIFGARDVVNILSGGTGAICS</sequence>
<name>A0A8S4C2T6_9ACAR</name>
<dbReference type="Pfam" id="PF04956">
    <property type="entry name" value="TrbC"/>
    <property type="match status" value="1"/>
</dbReference>
<keyword evidence="1" id="KW-0472">Membrane</keyword>
<proteinExistence type="predicted"/>
<feature type="transmembrane region" description="Helical" evidence="1">
    <location>
        <begin position="79"/>
        <end position="95"/>
    </location>
</feature>
<organism evidence="2 3">
    <name type="scientific">Hyalomma marginatum</name>
    <dbReference type="NCBI Taxonomy" id="34627"/>
    <lineage>
        <taxon>Eukaryota</taxon>
        <taxon>Metazoa</taxon>
        <taxon>Ecdysozoa</taxon>
        <taxon>Arthropoda</taxon>
        <taxon>Chelicerata</taxon>
        <taxon>Arachnida</taxon>
        <taxon>Acari</taxon>
        <taxon>Parasitiformes</taxon>
        <taxon>Ixodida</taxon>
        <taxon>Ixodoidea</taxon>
        <taxon>Ixodidae</taxon>
        <taxon>Hyalomminae</taxon>
        <taxon>Hyalomma</taxon>
    </lineage>
</organism>
<comment type="caution">
    <text evidence="2">The sequence shown here is derived from an EMBL/GenBank/DDBJ whole genome shotgun (WGS) entry which is preliminary data.</text>
</comment>
<dbReference type="AlphaFoldDB" id="A0A8S4C2T6"/>
<feature type="transmembrane region" description="Helical" evidence="1">
    <location>
        <begin position="57"/>
        <end position="74"/>
    </location>
</feature>
<dbReference type="InterPro" id="IPR007039">
    <property type="entry name" value="TrbC/VirB2"/>
</dbReference>
<reference evidence="2" key="1">
    <citation type="submission" date="2021-06" db="EMBL/GenBank/DDBJ databases">
        <authorList>
            <person name="Nardi T."/>
            <person name="Nardi T."/>
        </authorList>
    </citation>
    <scope>NUCLEOTIDE SEQUENCE</scope>
</reference>
<keyword evidence="1" id="KW-1133">Transmembrane helix</keyword>
<gene>
    <name evidence="2" type="ORF">MHYMCMPASI_00721</name>
</gene>
<keyword evidence="3" id="KW-1185">Reference proteome</keyword>